<dbReference type="PROSITE" id="PS51385">
    <property type="entry name" value="YJEF_N"/>
    <property type="match status" value="1"/>
</dbReference>
<feature type="binding site" evidence="18">
    <location>
        <position position="165"/>
    </location>
    <ligand>
        <name>K(+)</name>
        <dbReference type="ChEBI" id="CHEBI:29103"/>
    </ligand>
</feature>
<evidence type="ECO:0000256" key="6">
    <source>
        <dbReference type="ARBA" id="ARBA00022741"/>
    </source>
</evidence>
<comment type="function">
    <text evidence="18">Catalyzes the epimerization of the S- and R-forms of NAD(P)HX, a damaged form of NAD(P)H that is a result of enzymatic or heat-dependent hydration. This is a prerequisite for the S-specific NAD(P)H-hydrate dehydratase to allow the repair of both epimers of NAD(P)HX.</text>
</comment>
<feature type="binding site" evidence="17">
    <location>
        <position position="384"/>
    </location>
    <ligand>
        <name>(6S)-NADPHX</name>
        <dbReference type="ChEBI" id="CHEBI:64076"/>
    </ligand>
</feature>
<keyword evidence="6 17" id="KW-0547">Nucleotide-binding</keyword>
<accession>U3AW61</accession>
<organism evidence="22 23">
    <name type="scientific">Vibrio azureus NBRC 104587</name>
    <dbReference type="NCBI Taxonomy" id="1219077"/>
    <lineage>
        <taxon>Bacteria</taxon>
        <taxon>Pseudomonadati</taxon>
        <taxon>Pseudomonadota</taxon>
        <taxon>Gammaproteobacteria</taxon>
        <taxon>Vibrionales</taxon>
        <taxon>Vibrionaceae</taxon>
        <taxon>Vibrio</taxon>
    </lineage>
</organism>
<comment type="similarity">
    <text evidence="4 19">In the C-terminal section; belongs to the NnrD/CARKD family.</text>
</comment>
<feature type="binding site" evidence="17">
    <location>
        <position position="264"/>
    </location>
    <ligand>
        <name>(6S)-NADPHX</name>
        <dbReference type="ChEBI" id="CHEBI:64076"/>
    </ligand>
</feature>
<dbReference type="Pfam" id="PF03853">
    <property type="entry name" value="YjeF_N"/>
    <property type="match status" value="1"/>
</dbReference>
<dbReference type="GO" id="GO:0005524">
    <property type="term" value="F:ATP binding"/>
    <property type="evidence" value="ECO:0007669"/>
    <property type="project" value="UniProtKB-UniRule"/>
</dbReference>
<comment type="subunit">
    <text evidence="17">Homotetramer.</text>
</comment>
<comment type="catalytic activity">
    <reaction evidence="15 17 19">
        <text>(6S)-NADHX + ADP = AMP + phosphate + NADH + H(+)</text>
        <dbReference type="Rhea" id="RHEA:32223"/>
        <dbReference type="ChEBI" id="CHEBI:15378"/>
        <dbReference type="ChEBI" id="CHEBI:43474"/>
        <dbReference type="ChEBI" id="CHEBI:57945"/>
        <dbReference type="ChEBI" id="CHEBI:64074"/>
        <dbReference type="ChEBI" id="CHEBI:456215"/>
        <dbReference type="ChEBI" id="CHEBI:456216"/>
        <dbReference type="EC" id="4.2.1.136"/>
    </reaction>
</comment>
<protein>
    <recommendedName>
        <fullName evidence="19">Bifunctional NAD(P)H-hydrate repair enzyme</fullName>
    </recommendedName>
    <alternativeName>
        <fullName evidence="19">Nicotinamide nucleotide repair protein</fullName>
    </alternativeName>
    <domain>
        <recommendedName>
            <fullName evidence="19">ADP-dependent (S)-NAD(P)H-hydrate dehydratase</fullName>
            <ecNumber evidence="19">4.2.1.136</ecNumber>
        </recommendedName>
        <alternativeName>
            <fullName evidence="19">ADP-dependent NAD(P)HX dehydratase</fullName>
        </alternativeName>
    </domain>
    <domain>
        <recommendedName>
            <fullName evidence="19">NAD(P)H-hydrate epimerase</fullName>
            <ecNumber evidence="19">5.1.99.6</ecNumber>
        </recommendedName>
    </domain>
</protein>
<dbReference type="InterPro" id="IPR004443">
    <property type="entry name" value="YjeF_N_dom"/>
</dbReference>
<dbReference type="GO" id="GO:0052856">
    <property type="term" value="F:NAD(P)HX epimerase activity"/>
    <property type="evidence" value="ECO:0007669"/>
    <property type="project" value="UniProtKB-UniRule"/>
</dbReference>
<dbReference type="RefSeq" id="WP_021711211.1">
    <property type="nucleotide sequence ID" value="NZ_BAOB01000189.1"/>
</dbReference>
<evidence type="ECO:0000313" key="23">
    <source>
        <dbReference type="Proteomes" id="UP000016567"/>
    </source>
</evidence>
<evidence type="ECO:0000259" key="20">
    <source>
        <dbReference type="PROSITE" id="PS51383"/>
    </source>
</evidence>
<dbReference type="OrthoDB" id="9806925at2"/>
<evidence type="ECO:0000256" key="9">
    <source>
        <dbReference type="ARBA" id="ARBA00022958"/>
    </source>
</evidence>
<evidence type="ECO:0000313" key="22">
    <source>
        <dbReference type="EMBL" id="GAD77472.1"/>
    </source>
</evidence>
<evidence type="ECO:0000256" key="8">
    <source>
        <dbReference type="ARBA" id="ARBA00022857"/>
    </source>
</evidence>
<dbReference type="EMBL" id="BATL01000077">
    <property type="protein sequence ID" value="GAD77472.1"/>
    <property type="molecule type" value="Genomic_DNA"/>
</dbReference>
<evidence type="ECO:0000256" key="17">
    <source>
        <dbReference type="HAMAP-Rule" id="MF_01965"/>
    </source>
</evidence>
<feature type="binding site" evidence="18">
    <location>
        <position position="64"/>
    </location>
    <ligand>
        <name>K(+)</name>
        <dbReference type="ChEBI" id="CHEBI:29103"/>
    </ligand>
</feature>
<feature type="binding site" evidence="18">
    <location>
        <position position="129"/>
    </location>
    <ligand>
        <name>K(+)</name>
        <dbReference type="ChEBI" id="CHEBI:29103"/>
    </ligand>
</feature>
<evidence type="ECO:0000256" key="10">
    <source>
        <dbReference type="ARBA" id="ARBA00023027"/>
    </source>
</evidence>
<evidence type="ECO:0000259" key="21">
    <source>
        <dbReference type="PROSITE" id="PS51385"/>
    </source>
</evidence>
<keyword evidence="11 18" id="KW-0413">Isomerase</keyword>
<dbReference type="PIRSF" id="PIRSF017184">
    <property type="entry name" value="Nnr"/>
    <property type="match status" value="1"/>
</dbReference>
<dbReference type="GO" id="GO:0046872">
    <property type="term" value="F:metal ion binding"/>
    <property type="evidence" value="ECO:0007669"/>
    <property type="project" value="UniProtKB-UniRule"/>
</dbReference>
<feature type="binding site" evidence="17">
    <location>
        <begin position="421"/>
        <end position="425"/>
    </location>
    <ligand>
        <name>AMP</name>
        <dbReference type="ChEBI" id="CHEBI:456215"/>
    </ligand>
</feature>
<dbReference type="InterPro" id="IPR000631">
    <property type="entry name" value="CARKD"/>
</dbReference>
<feature type="binding site" evidence="18">
    <location>
        <position position="162"/>
    </location>
    <ligand>
        <name>(6S)-NADPHX</name>
        <dbReference type="ChEBI" id="CHEBI:64076"/>
    </ligand>
</feature>
<dbReference type="GO" id="GO:0052855">
    <property type="term" value="F:ADP-dependent NAD(P)H-hydrate dehydratase activity"/>
    <property type="evidence" value="ECO:0007669"/>
    <property type="project" value="UniProtKB-UniRule"/>
</dbReference>
<evidence type="ECO:0000256" key="16">
    <source>
        <dbReference type="ARBA" id="ARBA00049209"/>
    </source>
</evidence>
<dbReference type="InterPro" id="IPR030677">
    <property type="entry name" value="Nnr"/>
</dbReference>
<evidence type="ECO:0000256" key="18">
    <source>
        <dbReference type="HAMAP-Rule" id="MF_01966"/>
    </source>
</evidence>
<keyword evidence="13" id="KW-0511">Multifunctional enzyme</keyword>
<dbReference type="PROSITE" id="PS51383">
    <property type="entry name" value="YJEF_C_3"/>
    <property type="match status" value="1"/>
</dbReference>
<dbReference type="Pfam" id="PF01256">
    <property type="entry name" value="Carb_kinase"/>
    <property type="match status" value="1"/>
</dbReference>
<comment type="cofactor">
    <cofactor evidence="17">
        <name>Mg(2+)</name>
        <dbReference type="ChEBI" id="CHEBI:18420"/>
    </cofactor>
</comment>
<dbReference type="HAMAP" id="MF_01966">
    <property type="entry name" value="NADHX_epimerase"/>
    <property type="match status" value="1"/>
</dbReference>
<gene>
    <name evidence="22" type="primary">nnr</name>
    <name evidence="17" type="synonym">nnrD</name>
    <name evidence="18" type="synonym">nnrE</name>
    <name evidence="22" type="ORF">VAZ01S_077_00090</name>
</gene>
<dbReference type="eggNOG" id="COG0063">
    <property type="taxonomic scope" value="Bacteria"/>
</dbReference>
<keyword evidence="8 17" id="KW-0521">NADP</keyword>
<feature type="binding site" evidence="17">
    <location>
        <position position="450"/>
    </location>
    <ligand>
        <name>(6S)-NADPHX</name>
        <dbReference type="ChEBI" id="CHEBI:64076"/>
    </ligand>
</feature>
<evidence type="ECO:0000256" key="5">
    <source>
        <dbReference type="ARBA" id="ARBA00022723"/>
    </source>
</evidence>
<dbReference type="Gene3D" id="3.40.50.10260">
    <property type="entry name" value="YjeF N-terminal domain"/>
    <property type="match status" value="1"/>
</dbReference>
<dbReference type="GO" id="GO:0110051">
    <property type="term" value="P:metabolite repair"/>
    <property type="evidence" value="ECO:0007669"/>
    <property type="project" value="TreeGrafter"/>
</dbReference>
<keyword evidence="12 17" id="KW-0456">Lyase</keyword>
<comment type="caution">
    <text evidence="22">The sequence shown here is derived from an EMBL/GenBank/DDBJ whole genome shotgun (WGS) entry which is preliminary data.</text>
</comment>
<comment type="similarity">
    <text evidence="18">Belongs to the NnrE/AIBP family.</text>
</comment>
<comment type="function">
    <text evidence="14 19">Bifunctional enzyme that catalyzes the epimerization of the S- and R-forms of NAD(P)HX and the dehydration of the S-form of NAD(P)HX at the expense of ADP, which is converted to AMP. This allows the repair of both epimers of NAD(P)HX, a damaged form of NAD(P)H that is a result of enzymatic or heat-dependent hydration.</text>
</comment>
<proteinExistence type="inferred from homology"/>
<feature type="binding site" evidence="17">
    <location>
        <position position="331"/>
    </location>
    <ligand>
        <name>(6S)-NADPHX</name>
        <dbReference type="ChEBI" id="CHEBI:64076"/>
    </ligand>
</feature>
<dbReference type="AlphaFoldDB" id="U3AW61"/>
<evidence type="ECO:0000256" key="13">
    <source>
        <dbReference type="ARBA" id="ARBA00023268"/>
    </source>
</evidence>
<dbReference type="SUPFAM" id="SSF64153">
    <property type="entry name" value="YjeF N-terminal domain-like"/>
    <property type="match status" value="1"/>
</dbReference>
<dbReference type="FunFam" id="3.40.50.10260:FF:000003">
    <property type="entry name" value="Multifunctional fusion protein"/>
    <property type="match status" value="1"/>
</dbReference>
<feature type="binding site" evidence="18">
    <location>
        <begin position="133"/>
        <end position="139"/>
    </location>
    <ligand>
        <name>(6S)-NADPHX</name>
        <dbReference type="ChEBI" id="CHEBI:64076"/>
    </ligand>
</feature>
<dbReference type="EC" id="5.1.99.6" evidence="19"/>
<evidence type="ECO:0000256" key="1">
    <source>
        <dbReference type="ARBA" id="ARBA00000013"/>
    </source>
</evidence>
<dbReference type="NCBIfam" id="TIGR00196">
    <property type="entry name" value="yjeF_cterm"/>
    <property type="match status" value="1"/>
</dbReference>
<comment type="catalytic activity">
    <reaction evidence="16 17 19">
        <text>(6S)-NADPHX + ADP = AMP + phosphate + NADPH + H(+)</text>
        <dbReference type="Rhea" id="RHEA:32235"/>
        <dbReference type="ChEBI" id="CHEBI:15378"/>
        <dbReference type="ChEBI" id="CHEBI:43474"/>
        <dbReference type="ChEBI" id="CHEBI:57783"/>
        <dbReference type="ChEBI" id="CHEBI:64076"/>
        <dbReference type="ChEBI" id="CHEBI:456215"/>
        <dbReference type="ChEBI" id="CHEBI:456216"/>
        <dbReference type="EC" id="4.2.1.136"/>
    </reaction>
</comment>
<evidence type="ECO:0000256" key="14">
    <source>
        <dbReference type="ARBA" id="ARBA00025153"/>
    </source>
</evidence>
<dbReference type="InterPro" id="IPR029056">
    <property type="entry name" value="Ribokinase-like"/>
</dbReference>
<evidence type="ECO:0000256" key="4">
    <source>
        <dbReference type="ARBA" id="ARBA00009524"/>
    </source>
</evidence>
<evidence type="ECO:0000256" key="2">
    <source>
        <dbReference type="ARBA" id="ARBA00000909"/>
    </source>
</evidence>
<evidence type="ECO:0000256" key="3">
    <source>
        <dbReference type="ARBA" id="ARBA00006001"/>
    </source>
</evidence>
<reference evidence="22 23" key="1">
    <citation type="submission" date="2013-09" db="EMBL/GenBank/DDBJ databases">
        <title>Whole genome shotgun sequence of Vibrio azureus NBRC 104587.</title>
        <authorList>
            <person name="Isaki S."/>
            <person name="Hosoyama A."/>
            <person name="Numata M."/>
            <person name="Hashimoto M."/>
            <person name="Hosoyama Y."/>
            <person name="Tsuchikane K."/>
            <person name="Noguchi M."/>
            <person name="Hirakata S."/>
            <person name="Ichikawa N."/>
            <person name="Ohji S."/>
            <person name="Yamazoe A."/>
            <person name="Fujita N."/>
        </authorList>
    </citation>
    <scope>NUCLEOTIDE SEQUENCE [LARGE SCALE GENOMIC DNA]</scope>
    <source>
        <strain evidence="22 23">NBRC 104587</strain>
    </source>
</reference>
<feature type="domain" description="YjeF N-terminal" evidence="21">
    <location>
        <begin position="15"/>
        <end position="219"/>
    </location>
</feature>
<comment type="similarity">
    <text evidence="17">Belongs to the NnrD/CARKD family.</text>
</comment>
<evidence type="ECO:0000256" key="12">
    <source>
        <dbReference type="ARBA" id="ARBA00023239"/>
    </source>
</evidence>
<keyword evidence="10 17" id="KW-0520">NAD</keyword>
<evidence type="ECO:0000256" key="7">
    <source>
        <dbReference type="ARBA" id="ARBA00022840"/>
    </source>
</evidence>
<name>U3AW61_9VIBR</name>
<keyword evidence="23" id="KW-1185">Reference proteome</keyword>
<dbReference type="CDD" id="cd01171">
    <property type="entry name" value="YXKO-related"/>
    <property type="match status" value="1"/>
</dbReference>
<evidence type="ECO:0000256" key="11">
    <source>
        <dbReference type="ARBA" id="ARBA00023235"/>
    </source>
</evidence>
<keyword evidence="5 18" id="KW-0479">Metal-binding</keyword>
<keyword evidence="9 18" id="KW-0630">Potassium</keyword>
<comment type="similarity">
    <text evidence="3 19">In the N-terminal section; belongs to the NnrE/AIBP family.</text>
</comment>
<sequence>MDFNLSLKLYTSQQVRTGEIKAAQIAGVSMYDLMQKAGIAVYKCFRQHYSDAQRVLVVCGKGNNGGDGYVFASLAKQAGLQVRVFHLGEINQLDGDAKTAYEEWCSIGGHIEHWDDWHVALLDAEVIIDAMLGTGLRGPLNHGYQLRITQINQINCPVISVDIPSGLNADTGAVHGVAIQAEHTVTFVAVKQGLCTGQARSYIGKLHFAGLGISAEFRSIEDESALGIDHQIIPRLIPDRQKTAHKGHHGKALCVGGNRGMAGAIRLCALGAVRSGVGLAAAITHPESLLSLQMGIPEVMSTAISLKELGDIENVLAEKTAWASVLIIGPGLGNDEWAHQIYQYLAQQDLPKVVDADGLNILAQVSRKNNSAFVYDKQRIITPHSGEAARLLGVSVDVIENDRFSAIKQLHEKYGGAVVLKGAGTLIYDGVRMYACLAGNSGMATGGMGDMLTGVIGAFVAKGLPPATAARLGVVVHSHAADLDAAQSGEYGLLASDVVNMLRLALNP</sequence>
<feature type="domain" description="YjeF C-terminal" evidence="20">
    <location>
        <begin position="229"/>
        <end position="508"/>
    </location>
</feature>
<dbReference type="STRING" id="1219077.VAZ01S_077_00090"/>
<dbReference type="Gene3D" id="3.40.1190.20">
    <property type="match status" value="1"/>
</dbReference>
<comment type="cofactor">
    <cofactor evidence="18 19">
        <name>K(+)</name>
        <dbReference type="ChEBI" id="CHEBI:29103"/>
    </cofactor>
    <text evidence="18 19">Binds 1 potassium ion per subunit.</text>
</comment>
<evidence type="ECO:0000256" key="19">
    <source>
        <dbReference type="PIRNR" id="PIRNR017184"/>
    </source>
</evidence>
<feature type="binding site" evidence="18">
    <location>
        <begin position="63"/>
        <end position="67"/>
    </location>
    <ligand>
        <name>(6S)-NADPHX</name>
        <dbReference type="ChEBI" id="CHEBI:64076"/>
    </ligand>
</feature>
<dbReference type="HAMAP" id="MF_01965">
    <property type="entry name" value="NADHX_dehydratase"/>
    <property type="match status" value="1"/>
</dbReference>
<dbReference type="InterPro" id="IPR036652">
    <property type="entry name" value="YjeF_N_dom_sf"/>
</dbReference>
<dbReference type="Proteomes" id="UP000016567">
    <property type="component" value="Unassembled WGS sequence"/>
</dbReference>
<dbReference type="GO" id="GO:0046496">
    <property type="term" value="P:nicotinamide nucleotide metabolic process"/>
    <property type="evidence" value="ECO:0007669"/>
    <property type="project" value="UniProtKB-UniRule"/>
</dbReference>
<evidence type="ECO:0000256" key="15">
    <source>
        <dbReference type="ARBA" id="ARBA00048238"/>
    </source>
</evidence>
<comment type="function">
    <text evidence="17">Catalyzes the dehydration of the S-form of NAD(P)HX at the expense of ADP, which is converted to AMP. Together with NAD(P)HX epimerase, which catalyzes the epimerization of the S- and R-forms, the enzyme allows the repair of both epimers of NAD(P)HX, a damaged form of NAD(P)H that is a result of enzymatic or heat-dependent hydration.</text>
</comment>
<dbReference type="SUPFAM" id="SSF53613">
    <property type="entry name" value="Ribokinase-like"/>
    <property type="match status" value="1"/>
</dbReference>
<dbReference type="eggNOG" id="COG0062">
    <property type="taxonomic scope" value="Bacteria"/>
</dbReference>
<comment type="catalytic activity">
    <reaction evidence="1 18 19">
        <text>(6R)-NADHX = (6S)-NADHX</text>
        <dbReference type="Rhea" id="RHEA:32215"/>
        <dbReference type="ChEBI" id="CHEBI:64074"/>
        <dbReference type="ChEBI" id="CHEBI:64075"/>
        <dbReference type="EC" id="5.1.99.6"/>
    </reaction>
</comment>
<dbReference type="PANTHER" id="PTHR12592:SF0">
    <property type="entry name" value="ATP-DEPENDENT (S)-NAD(P)H-HYDRATE DEHYDRATASE"/>
    <property type="match status" value="1"/>
</dbReference>
<dbReference type="EC" id="4.2.1.136" evidence="19"/>
<keyword evidence="7 17" id="KW-0067">ATP-binding</keyword>
<feature type="binding site" evidence="18">
    <location>
        <position position="144"/>
    </location>
    <ligand>
        <name>(6S)-NADPHX</name>
        <dbReference type="ChEBI" id="CHEBI:64076"/>
    </ligand>
</feature>
<dbReference type="PANTHER" id="PTHR12592">
    <property type="entry name" value="ATP-DEPENDENT (S)-NAD(P)H-HYDRATE DEHYDRATASE FAMILY MEMBER"/>
    <property type="match status" value="1"/>
</dbReference>
<feature type="binding site" evidence="17">
    <location>
        <position position="449"/>
    </location>
    <ligand>
        <name>AMP</name>
        <dbReference type="ChEBI" id="CHEBI:456215"/>
    </ligand>
</feature>
<comment type="catalytic activity">
    <reaction evidence="2 18 19">
        <text>(6R)-NADPHX = (6S)-NADPHX</text>
        <dbReference type="Rhea" id="RHEA:32227"/>
        <dbReference type="ChEBI" id="CHEBI:64076"/>
        <dbReference type="ChEBI" id="CHEBI:64077"/>
        <dbReference type="EC" id="5.1.99.6"/>
    </reaction>
</comment>
<dbReference type="NCBIfam" id="TIGR00197">
    <property type="entry name" value="yjeF_nterm"/>
    <property type="match status" value="1"/>
</dbReference>